<evidence type="ECO:0000256" key="10">
    <source>
        <dbReference type="RuleBase" id="RU363130"/>
    </source>
</evidence>
<dbReference type="InterPro" id="IPR000511">
    <property type="entry name" value="Holocyt_c/c1_synthase"/>
</dbReference>
<evidence type="ECO:0000256" key="6">
    <source>
        <dbReference type="ARBA" id="ARBA00023004"/>
    </source>
</evidence>
<dbReference type="GeneID" id="80879107"/>
<comment type="catalytic activity">
    <reaction evidence="10">
        <text>holo-[cytochrome c] = apo-[cytochrome c] + heme b</text>
        <dbReference type="Rhea" id="RHEA:22648"/>
        <dbReference type="Rhea" id="RHEA-COMP:10725"/>
        <dbReference type="Rhea" id="RHEA-COMP:10726"/>
        <dbReference type="ChEBI" id="CHEBI:29950"/>
        <dbReference type="ChEBI" id="CHEBI:60344"/>
        <dbReference type="ChEBI" id="CHEBI:83739"/>
        <dbReference type="EC" id="4.4.1.17"/>
    </reaction>
</comment>
<protein>
    <recommendedName>
        <fullName evidence="10">Holocytochrome c-type synthase</fullName>
        <ecNumber evidence="10">4.4.1.17</ecNumber>
    </recommendedName>
</protein>
<dbReference type="EC" id="4.4.1.17" evidence="10"/>
<keyword evidence="3 10" id="KW-0349">Heme</keyword>
<evidence type="ECO:0000256" key="7">
    <source>
        <dbReference type="ARBA" id="ARBA00023128"/>
    </source>
</evidence>
<comment type="similarity">
    <text evidence="2 10">Belongs to the cytochrome c-type heme lyase family.</text>
</comment>
<dbReference type="PROSITE" id="PS00822">
    <property type="entry name" value="CYTO_HEME_LYASE_2"/>
    <property type="match status" value="1"/>
</dbReference>
<dbReference type="Proteomes" id="UP001217417">
    <property type="component" value="Unassembled WGS sequence"/>
</dbReference>
<feature type="compositionally biased region" description="Polar residues" evidence="11">
    <location>
        <begin position="45"/>
        <end position="58"/>
    </location>
</feature>
<keyword evidence="6 10" id="KW-0408">Iron</keyword>
<organism evidence="12 13">
    <name type="scientific">Lipomyces tetrasporus</name>
    <dbReference type="NCBI Taxonomy" id="54092"/>
    <lineage>
        <taxon>Eukaryota</taxon>
        <taxon>Fungi</taxon>
        <taxon>Dikarya</taxon>
        <taxon>Ascomycota</taxon>
        <taxon>Saccharomycotina</taxon>
        <taxon>Lipomycetes</taxon>
        <taxon>Lipomycetales</taxon>
        <taxon>Lipomycetaceae</taxon>
        <taxon>Lipomyces</taxon>
    </lineage>
</organism>
<keyword evidence="7 10" id="KW-0496">Mitochondrion</keyword>
<dbReference type="GO" id="GO:0046872">
    <property type="term" value="F:metal ion binding"/>
    <property type="evidence" value="ECO:0007669"/>
    <property type="project" value="UniProtKB-KW"/>
</dbReference>
<evidence type="ECO:0000256" key="2">
    <source>
        <dbReference type="ARBA" id="ARBA00007255"/>
    </source>
</evidence>
<keyword evidence="5 10" id="KW-0999">Mitochondrion inner membrane</keyword>
<dbReference type="AlphaFoldDB" id="A0AAD7VRT7"/>
<dbReference type="RefSeq" id="XP_056043837.1">
    <property type="nucleotide sequence ID" value="XM_056183941.1"/>
</dbReference>
<dbReference type="Pfam" id="PF01265">
    <property type="entry name" value="Cyto_heme_lyase"/>
    <property type="match status" value="1"/>
</dbReference>
<dbReference type="GO" id="GO:0004408">
    <property type="term" value="F:holocytochrome-c synthase activity"/>
    <property type="evidence" value="ECO:0007669"/>
    <property type="project" value="UniProtKB-EC"/>
</dbReference>
<name>A0AAD7VRT7_9ASCO</name>
<keyword evidence="8 10" id="KW-0472">Membrane</keyword>
<evidence type="ECO:0000313" key="13">
    <source>
        <dbReference type="Proteomes" id="UP001217417"/>
    </source>
</evidence>
<evidence type="ECO:0000256" key="11">
    <source>
        <dbReference type="SAM" id="MobiDB-lite"/>
    </source>
</evidence>
<evidence type="ECO:0000256" key="1">
    <source>
        <dbReference type="ARBA" id="ARBA00004273"/>
    </source>
</evidence>
<evidence type="ECO:0000256" key="8">
    <source>
        <dbReference type="ARBA" id="ARBA00023136"/>
    </source>
</evidence>
<reference evidence="12" key="1">
    <citation type="submission" date="2023-03" db="EMBL/GenBank/DDBJ databases">
        <title>Near-Complete genome sequence of Lipomyces tetrasporous NRRL Y-64009, an oleaginous yeast capable of growing on lignocellulosic hydrolysates.</title>
        <authorList>
            <consortium name="Lawrence Berkeley National Laboratory"/>
            <person name="Jagtap S.S."/>
            <person name="Liu J.-J."/>
            <person name="Walukiewicz H.E."/>
            <person name="Pangilinan J."/>
            <person name="Lipzen A."/>
            <person name="Ahrendt S."/>
            <person name="Koriabine M."/>
            <person name="Cobaugh K."/>
            <person name="Salamov A."/>
            <person name="Yoshinaga Y."/>
            <person name="Ng V."/>
            <person name="Daum C."/>
            <person name="Grigoriev I.V."/>
            <person name="Slininger P.J."/>
            <person name="Dien B.S."/>
            <person name="Jin Y.-S."/>
            <person name="Rao C.V."/>
        </authorList>
    </citation>
    <scope>NUCLEOTIDE SEQUENCE</scope>
    <source>
        <strain evidence="12">NRRL Y-64009</strain>
    </source>
</reference>
<evidence type="ECO:0000256" key="5">
    <source>
        <dbReference type="ARBA" id="ARBA00022792"/>
    </source>
</evidence>
<comment type="caution">
    <text evidence="12">The sequence shown here is derived from an EMBL/GenBank/DDBJ whole genome shotgun (WGS) entry which is preliminary data.</text>
</comment>
<accession>A0AAD7VRT7</accession>
<keyword evidence="13" id="KW-1185">Reference proteome</keyword>
<dbReference type="GO" id="GO:0005743">
    <property type="term" value="C:mitochondrial inner membrane"/>
    <property type="evidence" value="ECO:0007669"/>
    <property type="project" value="UniProtKB-SubCell"/>
</dbReference>
<evidence type="ECO:0000256" key="4">
    <source>
        <dbReference type="ARBA" id="ARBA00022723"/>
    </source>
</evidence>
<comment type="function">
    <text evidence="10">Lyase that catalyzes the covalent linking of the heme group to the cytochrome C apoprotein to produce the mature functional cytochrome.</text>
</comment>
<feature type="compositionally biased region" description="Gly residues" evidence="11">
    <location>
        <begin position="79"/>
        <end position="88"/>
    </location>
</feature>
<gene>
    <name evidence="12" type="ORF">POJ06DRAFT_103332</name>
</gene>
<evidence type="ECO:0000256" key="3">
    <source>
        <dbReference type="ARBA" id="ARBA00022617"/>
    </source>
</evidence>
<dbReference type="PANTHER" id="PTHR12743:SF0">
    <property type="entry name" value="HOLOCYTOCHROME C-TYPE SYNTHASE"/>
    <property type="match status" value="1"/>
</dbReference>
<keyword evidence="4 10" id="KW-0479">Metal-binding</keyword>
<dbReference type="EMBL" id="JARPMG010000005">
    <property type="protein sequence ID" value="KAJ8100387.1"/>
    <property type="molecule type" value="Genomic_DNA"/>
</dbReference>
<comment type="subcellular location">
    <subcellularLocation>
        <location evidence="1 10">Mitochondrion inner membrane</location>
    </subcellularLocation>
</comment>
<sequence length="238" mass="26323">MDSRKHEASTECPVGHKAMPRSSESCPVDHSARATWMKPGGASTLPASPSANASTAETSLGKERKVSSIPRSETFTYNGGEGGHGGAVSGSSNWVYPSEEMFFNAMKRKNWSPQAQDMKAVVPIHNAVNERAWMEILKWEANTGASSCGGPKLVSFSGDSSKLTPRARINMLFGYQRPFDRHDWVVDRCGKRIEYVIDFYTGRPNPENANIPSFYLDVRPKLTPEGAWMRFQKFVGLT</sequence>
<evidence type="ECO:0000256" key="9">
    <source>
        <dbReference type="ARBA" id="ARBA00023239"/>
    </source>
</evidence>
<dbReference type="PANTHER" id="PTHR12743">
    <property type="entry name" value="CYTOCHROME C1 HEME LYASE"/>
    <property type="match status" value="1"/>
</dbReference>
<feature type="region of interest" description="Disordered" evidence="11">
    <location>
        <begin position="1"/>
        <end position="90"/>
    </location>
</feature>
<proteinExistence type="inferred from homology"/>
<evidence type="ECO:0000313" key="12">
    <source>
        <dbReference type="EMBL" id="KAJ8100387.1"/>
    </source>
</evidence>
<keyword evidence="9 10" id="KW-0456">Lyase</keyword>